<name>A0A485LRB6_9STRA</name>
<reference evidence="1" key="2">
    <citation type="submission" date="2019-06" db="EMBL/GenBank/DDBJ databases">
        <title>Genomics analysis of Aphanomyces spp. identifies a new class of oomycete effector associated with host adaptation.</title>
        <authorList>
            <person name="Gaulin E."/>
        </authorList>
    </citation>
    <scope>NUCLEOTIDE SEQUENCE</scope>
    <source>
        <strain evidence="1">CBS 578.67</strain>
    </source>
</reference>
<evidence type="ECO:0000313" key="1">
    <source>
        <dbReference type="EMBL" id="KAF0685013.1"/>
    </source>
</evidence>
<dbReference type="Gene3D" id="3.90.320.10">
    <property type="match status" value="1"/>
</dbReference>
<keyword evidence="3" id="KW-1185">Reference proteome</keyword>
<dbReference type="Proteomes" id="UP000332933">
    <property type="component" value="Unassembled WGS sequence"/>
</dbReference>
<organism evidence="2 3">
    <name type="scientific">Aphanomyces stellatus</name>
    <dbReference type="NCBI Taxonomy" id="120398"/>
    <lineage>
        <taxon>Eukaryota</taxon>
        <taxon>Sar</taxon>
        <taxon>Stramenopiles</taxon>
        <taxon>Oomycota</taxon>
        <taxon>Saprolegniomycetes</taxon>
        <taxon>Saprolegniales</taxon>
        <taxon>Verrucalvaceae</taxon>
        <taxon>Aphanomyces</taxon>
    </lineage>
</organism>
<accession>A0A485LRB6</accession>
<evidence type="ECO:0000313" key="3">
    <source>
        <dbReference type="Proteomes" id="UP000332933"/>
    </source>
</evidence>
<dbReference type="EMBL" id="VJMH01007223">
    <property type="protein sequence ID" value="KAF0685013.1"/>
    <property type="molecule type" value="Genomic_DNA"/>
</dbReference>
<gene>
    <name evidence="2" type="primary">Aste57867_23042</name>
    <name evidence="1" type="ORF">As57867_022971</name>
    <name evidence="2" type="ORF">ASTE57867_23042</name>
</gene>
<reference evidence="2 3" key="1">
    <citation type="submission" date="2019-03" db="EMBL/GenBank/DDBJ databases">
        <authorList>
            <person name="Gaulin E."/>
            <person name="Dumas B."/>
        </authorList>
    </citation>
    <scope>NUCLEOTIDE SEQUENCE [LARGE SCALE GENOMIC DNA]</scope>
    <source>
        <strain evidence="2">CBS 568.67</strain>
    </source>
</reference>
<dbReference type="AlphaFoldDB" id="A0A485LRB6"/>
<dbReference type="OrthoDB" id="2124056at2759"/>
<dbReference type="InterPro" id="IPR011604">
    <property type="entry name" value="PDDEXK-like_dom_sf"/>
</dbReference>
<proteinExistence type="predicted"/>
<sequence>MLRQAACLRGAACRLRTISISFSIDARSYNTKGASKYKSNYERQIVLYASEVPVICGANPFREISDVFLGVWKRTDKKYVAALESDLAPSIPETIEEKVERVVEEQPAVQAVLDEVSETVADVQAKKKVVRQQIEAMTTLSPAEKEDVTQALHSTLQTQFGMAQEVHAIGHYETQTQTTVEQRNIKFWSKQVGRVRCGDGGYRNVLVGGRIDGISGETVIEVKNRIRAFKDPLPPYDVMQLQTYLYLLDSSQGEIVEHLKNKKDTSKTTAITWDPAMWDERVLPYLARFSYTLDRFMDSPPQIHELFLTHDTKKRKEMIRAYWMDSPNQLEG</sequence>
<dbReference type="EMBL" id="CAADRA010007249">
    <property type="protein sequence ID" value="VFT99690.1"/>
    <property type="molecule type" value="Genomic_DNA"/>
</dbReference>
<protein>
    <submittedName>
        <fullName evidence="2">Aste57867_23042 protein</fullName>
    </submittedName>
</protein>
<evidence type="ECO:0000313" key="2">
    <source>
        <dbReference type="EMBL" id="VFT99690.1"/>
    </source>
</evidence>